<evidence type="ECO:0000313" key="3">
    <source>
        <dbReference type="Proteomes" id="UP001501274"/>
    </source>
</evidence>
<comment type="caution">
    <text evidence="2">The sequence shown here is derived from an EMBL/GenBank/DDBJ whole genome shotgun (WGS) entry which is preliminary data.</text>
</comment>
<dbReference type="Proteomes" id="UP001501274">
    <property type="component" value="Unassembled WGS sequence"/>
</dbReference>
<name>A0AAW3C2C9_9TRYP</name>
<gene>
    <name evidence="2" type="ORF">Q4I28_001607</name>
</gene>
<proteinExistence type="predicted"/>
<accession>A0AAW3C2C9</accession>
<organism evidence="2 3">
    <name type="scientific">Leishmania naiffi</name>
    <dbReference type="NCBI Taxonomy" id="5678"/>
    <lineage>
        <taxon>Eukaryota</taxon>
        <taxon>Discoba</taxon>
        <taxon>Euglenozoa</taxon>
        <taxon>Kinetoplastea</taxon>
        <taxon>Metakinetoplastina</taxon>
        <taxon>Trypanosomatida</taxon>
        <taxon>Trypanosomatidae</taxon>
        <taxon>Leishmaniinae</taxon>
        <taxon>Leishmania</taxon>
        <taxon>Leishmania naiffi species complex</taxon>
    </lineage>
</organism>
<keyword evidence="3" id="KW-1185">Reference proteome</keyword>
<protein>
    <submittedName>
        <fullName evidence="2">Uncharacterized protein</fullName>
    </submittedName>
</protein>
<dbReference type="AlphaFoldDB" id="A0AAW3C2C9"/>
<evidence type="ECO:0000256" key="1">
    <source>
        <dbReference type="SAM" id="MobiDB-lite"/>
    </source>
</evidence>
<evidence type="ECO:0000313" key="2">
    <source>
        <dbReference type="EMBL" id="KAL0528959.1"/>
    </source>
</evidence>
<sequence>MHQPIPLYKPSVVCACGGRLKTVQVCMKAVSTMATPLSLRTTERHRPFPLHFLPPLSCLSDNLFRLATHAVPHHLHIPHTRIPLCLTPAAPEERTHLKNTQKVPTGTRSVGGGGLPSTHCAMPAKNQFLKGLEDKPHHVTIPLEDWHDLTYRKCVSFARLYGVSTKRIYAQAMSGNMENRTFRINHIVPRFMSEAELRDRERLPLIAKERNLDYASVYQAHFNLQRRHAQTHSKAVSRVPPAQTLDIGGALAEVLALRTTPCFGLHLLVTVQSENTEQQSASPALTDVAARAHLKRLPLPVLHRFISELAAVRAAWERDLLAPSAAAAIQEQALLGREVINALLYHICLWQRRYPLELLSAVLSFYDDQKQSFSPATPASRLTPAHLESLLEEAHRLYYPDLSDVPGLIRCDVFMAYPHMPLEEQRQLMRKIAAAVAHREAAGSLRHQSTSMGAEEDCATDNLFGHSRTPPDPQLLLRSFVVDGTTVIPERFCTDMSTEKYHTMREAFELHKHDGVRRLAAQDYGRTSTNLTSLPPPQPAASSMGYRHS</sequence>
<feature type="region of interest" description="Disordered" evidence="1">
    <location>
        <begin position="526"/>
        <end position="549"/>
    </location>
</feature>
<dbReference type="EMBL" id="JBAMZN010000011">
    <property type="protein sequence ID" value="KAL0528959.1"/>
    <property type="molecule type" value="Genomic_DNA"/>
</dbReference>
<reference evidence="2 3" key="1">
    <citation type="submission" date="2024-02" db="EMBL/GenBank/DDBJ databases">
        <title>FIRST GENOME SEQUENCES OF Leishmania (Viannia) shawi, Leishmania (Viannia) lindenbergi AND Leishmania (Viannia) utingensis.</title>
        <authorList>
            <person name="Resadore F."/>
            <person name="Custodio M.G.F."/>
            <person name="Boite M.C."/>
            <person name="Cupolillo E."/>
            <person name="Ferreira G.E.M."/>
        </authorList>
    </citation>
    <scope>NUCLEOTIDE SEQUENCE [LARGE SCALE GENOMIC DNA]</scope>
    <source>
        <strain evidence="2 3">MDAS/BR/1979/M5533</strain>
    </source>
</reference>